<name>A0A183LFV4_9TREM</name>
<evidence type="ECO:0000313" key="2">
    <source>
        <dbReference type="Proteomes" id="UP000277204"/>
    </source>
</evidence>
<dbReference type="PANTHER" id="PTHR47027">
    <property type="entry name" value="REVERSE TRANSCRIPTASE DOMAIN-CONTAINING PROTEIN"/>
    <property type="match status" value="1"/>
</dbReference>
<dbReference type="Proteomes" id="UP000277204">
    <property type="component" value="Unassembled WGS sequence"/>
</dbReference>
<sequence>MVIRQIKSGKAAGPVNIPAEALKADVAVRSCTDQIATLRIIVEQSVEWNSSLYINFIDYEKAFDSVERTALWKLFRHYGVPQEIANITQDSYDGLKCKIVYGQSCSQ</sequence>
<keyword evidence="2" id="KW-1185">Reference proteome</keyword>
<proteinExistence type="predicted"/>
<reference evidence="1 2" key="1">
    <citation type="submission" date="2018-11" db="EMBL/GenBank/DDBJ databases">
        <authorList>
            <consortium name="Pathogen Informatics"/>
        </authorList>
    </citation>
    <scope>NUCLEOTIDE SEQUENCE [LARGE SCALE GENOMIC DNA]</scope>
    <source>
        <strain evidence="1 2">Zambia</strain>
    </source>
</reference>
<evidence type="ECO:0000313" key="1">
    <source>
        <dbReference type="EMBL" id="VDO55689.1"/>
    </source>
</evidence>
<organism evidence="1 2">
    <name type="scientific">Schistosoma margrebowiei</name>
    <dbReference type="NCBI Taxonomy" id="48269"/>
    <lineage>
        <taxon>Eukaryota</taxon>
        <taxon>Metazoa</taxon>
        <taxon>Spiralia</taxon>
        <taxon>Lophotrochozoa</taxon>
        <taxon>Platyhelminthes</taxon>
        <taxon>Trematoda</taxon>
        <taxon>Digenea</taxon>
        <taxon>Strigeidida</taxon>
        <taxon>Schistosomatoidea</taxon>
        <taxon>Schistosomatidae</taxon>
        <taxon>Schistosoma</taxon>
    </lineage>
</organism>
<dbReference type="AlphaFoldDB" id="A0A183LFV4"/>
<dbReference type="PANTHER" id="PTHR47027:SF25">
    <property type="entry name" value="REVERSE TRANSCRIPTASE DOMAIN-CONTAINING PROTEIN"/>
    <property type="match status" value="1"/>
</dbReference>
<gene>
    <name evidence="1" type="ORF">SMRZ_LOCUS2679</name>
</gene>
<dbReference type="EMBL" id="UZAI01000696">
    <property type="protein sequence ID" value="VDO55689.1"/>
    <property type="molecule type" value="Genomic_DNA"/>
</dbReference>
<accession>A0A183LFV4</accession>
<protein>
    <submittedName>
        <fullName evidence="1">Uncharacterized protein</fullName>
    </submittedName>
</protein>